<name>A0A9Q1K1A1_9CARY</name>
<protein>
    <submittedName>
        <fullName evidence="2">Uncharacterized protein</fullName>
    </submittedName>
</protein>
<proteinExistence type="predicted"/>
<feature type="compositionally biased region" description="Polar residues" evidence="1">
    <location>
        <begin position="32"/>
        <end position="47"/>
    </location>
</feature>
<dbReference type="PANTHER" id="PTHR34555">
    <property type="entry name" value="INTEGRAL MEMBRANE HEMOLYSIN-III-LIKE PROTEIN"/>
    <property type="match status" value="1"/>
</dbReference>
<keyword evidence="3" id="KW-1185">Reference proteome</keyword>
<comment type="caution">
    <text evidence="2">The sequence shown here is derived from an EMBL/GenBank/DDBJ whole genome shotgun (WGS) entry which is preliminary data.</text>
</comment>
<sequence>MELHNMRTRSSSNGGNGHLVYVRRKFEVDASKSSNNEVVSDNANSPQPRHPFPQPLQLTRQFLKKPEISQYNVVSFPHSHLKLTRKTRRSIIFNFRVVRSFSMVELSRHAVELEKPAIQLSLEQDVEGFLQKSELLHLSIDDLIILCCPIEREVKKALQDKAPSVDYTTVKDMTPRTRRHWGVKVRVMEKLHPRTPMNNSKKFQRVQASIFGTDIKLFANTSKVLHKYHVSNAIVAPVEPMHQITINKRTLVIEIPIDEENGIPIPLSLMDFNDFHKYMNAWVPVGKQINWNF</sequence>
<organism evidence="2 3">
    <name type="scientific">Carnegiea gigantea</name>
    <dbReference type="NCBI Taxonomy" id="171969"/>
    <lineage>
        <taxon>Eukaryota</taxon>
        <taxon>Viridiplantae</taxon>
        <taxon>Streptophyta</taxon>
        <taxon>Embryophyta</taxon>
        <taxon>Tracheophyta</taxon>
        <taxon>Spermatophyta</taxon>
        <taxon>Magnoliopsida</taxon>
        <taxon>eudicotyledons</taxon>
        <taxon>Gunneridae</taxon>
        <taxon>Pentapetalae</taxon>
        <taxon>Caryophyllales</taxon>
        <taxon>Cactineae</taxon>
        <taxon>Cactaceae</taxon>
        <taxon>Cactoideae</taxon>
        <taxon>Echinocereeae</taxon>
        <taxon>Carnegiea</taxon>
    </lineage>
</organism>
<accession>A0A9Q1K1A1</accession>
<reference evidence="2" key="1">
    <citation type="submission" date="2022-04" db="EMBL/GenBank/DDBJ databases">
        <title>Carnegiea gigantea Genome sequencing and assembly v2.</title>
        <authorList>
            <person name="Copetti D."/>
            <person name="Sanderson M.J."/>
            <person name="Burquez A."/>
            <person name="Wojciechowski M.F."/>
        </authorList>
    </citation>
    <scope>NUCLEOTIDE SEQUENCE</scope>
    <source>
        <strain evidence="2">SGP5-SGP5p</strain>
        <tissue evidence="2">Aerial part</tissue>
    </source>
</reference>
<evidence type="ECO:0000256" key="1">
    <source>
        <dbReference type="SAM" id="MobiDB-lite"/>
    </source>
</evidence>
<evidence type="ECO:0000313" key="3">
    <source>
        <dbReference type="Proteomes" id="UP001153076"/>
    </source>
</evidence>
<dbReference type="AlphaFoldDB" id="A0A9Q1K1A1"/>
<dbReference type="Proteomes" id="UP001153076">
    <property type="component" value="Unassembled WGS sequence"/>
</dbReference>
<evidence type="ECO:0000313" key="2">
    <source>
        <dbReference type="EMBL" id="KAJ8434601.1"/>
    </source>
</evidence>
<dbReference type="EMBL" id="JAKOGI010000464">
    <property type="protein sequence ID" value="KAJ8434601.1"/>
    <property type="molecule type" value="Genomic_DNA"/>
</dbReference>
<dbReference type="PANTHER" id="PTHR34555:SF1">
    <property type="entry name" value="INTEGRAL MEMBRANE HEMOLYSIN-III-LIKE PROTEIN"/>
    <property type="match status" value="1"/>
</dbReference>
<dbReference type="OrthoDB" id="1925139at2759"/>
<gene>
    <name evidence="2" type="ORF">Cgig2_025027</name>
</gene>
<feature type="region of interest" description="Disordered" evidence="1">
    <location>
        <begin position="32"/>
        <end position="53"/>
    </location>
</feature>